<gene>
    <name evidence="6" type="ORF">BU251_04165</name>
</gene>
<dbReference type="SUPFAM" id="SSF53383">
    <property type="entry name" value="PLP-dependent transferases"/>
    <property type="match status" value="1"/>
</dbReference>
<dbReference type="InterPro" id="IPR015424">
    <property type="entry name" value="PyrdxlP-dep_Trfase"/>
</dbReference>
<dbReference type="OrthoDB" id="9810913at2"/>
<dbReference type="Gene3D" id="3.40.640.10">
    <property type="entry name" value="Type I PLP-dependent aspartate aminotransferase-like (Major domain)"/>
    <property type="match status" value="1"/>
</dbReference>
<dbReference type="InterPro" id="IPR000653">
    <property type="entry name" value="DegT/StrS_aminotransferase"/>
</dbReference>
<dbReference type="GO" id="GO:0030170">
    <property type="term" value="F:pyridoxal phosphate binding"/>
    <property type="evidence" value="ECO:0007669"/>
    <property type="project" value="TreeGrafter"/>
</dbReference>
<dbReference type="GO" id="GO:0000271">
    <property type="term" value="P:polysaccharide biosynthetic process"/>
    <property type="evidence" value="ECO:0007669"/>
    <property type="project" value="TreeGrafter"/>
</dbReference>
<dbReference type="Proteomes" id="UP000287243">
    <property type="component" value="Chromosome"/>
</dbReference>
<dbReference type="CDD" id="cd00616">
    <property type="entry name" value="AHBA_syn"/>
    <property type="match status" value="1"/>
</dbReference>
<dbReference type="KEGG" id="vai:BU251_04165"/>
<keyword evidence="1 4" id="KW-0663">Pyridoxal phosphate</keyword>
<dbReference type="Gene3D" id="3.90.1150.10">
    <property type="entry name" value="Aspartate Aminotransferase, domain 1"/>
    <property type="match status" value="1"/>
</dbReference>
<sequence length="372" mass="42234">MPIRYDSMRIDRLLIKSYQERIEADLKRINGLNDIEGLLGEWEKEFARYIGTRRALALNSGTDALQLALQHYGLKTGDEVIVPNVTYPAVPLAVIYAGGLPVPADCRTADYQMDADAVRGLVTKRTKGIIAVHMFGRPAPIDSILAIAKKHKLFVVEDVCQAESSEYKHKKLGSFGDISCFSFSYYKPLSSCGGGGGMLCFNDPACEKIVEMTKIWKDDASLLKAGQRYSRMYLWDLMAVRTKFRFLKEIIKSRLKIKAFYEKELGGMKNISFPRDDARTLTIPQVFVMAARERDALGQHLKKRGIDWQNPYTPLHRMKTFSSFCRTQMPNSDAYSGEALHLPLFSFMKEKEAAFVVEAIREFFHVQKTRPS</sequence>
<reference evidence="6 7" key="1">
    <citation type="submission" date="2017-01" db="EMBL/GenBank/DDBJ databases">
        <title>First insights into the biology of 'candidatus Vampirococcus archaeovorus'.</title>
        <authorList>
            <person name="Kizina J."/>
            <person name="Jordan S."/>
            <person name="Stueber K."/>
            <person name="Reinhardt R."/>
            <person name="Harder J."/>
        </authorList>
    </citation>
    <scope>NUCLEOTIDE SEQUENCE [LARGE SCALE GENOMIC DNA]</scope>
    <source>
        <strain evidence="6 7">LiM</strain>
    </source>
</reference>
<proteinExistence type="inferred from homology"/>
<dbReference type="RefSeq" id="WP_128699624.1">
    <property type="nucleotide sequence ID" value="NZ_CP019384.1"/>
</dbReference>
<evidence type="ECO:0000256" key="1">
    <source>
        <dbReference type="ARBA" id="ARBA00022898"/>
    </source>
</evidence>
<dbReference type="InterPro" id="IPR015422">
    <property type="entry name" value="PyrdxlP-dep_Trfase_small"/>
</dbReference>
<evidence type="ECO:0000256" key="5">
    <source>
        <dbReference type="RuleBase" id="RU004508"/>
    </source>
</evidence>
<dbReference type="PANTHER" id="PTHR30244:SF36">
    <property type="entry name" value="3-OXO-GLUCOSE-6-PHOSPHATE:GLUTAMATE AMINOTRANSFERASE"/>
    <property type="match status" value="1"/>
</dbReference>
<dbReference type="AlphaFoldDB" id="A0A410P4D2"/>
<evidence type="ECO:0000256" key="3">
    <source>
        <dbReference type="PIRSR" id="PIRSR000390-1"/>
    </source>
</evidence>
<feature type="active site" description="Proton acceptor" evidence="3">
    <location>
        <position position="187"/>
    </location>
</feature>
<dbReference type="InterPro" id="IPR015421">
    <property type="entry name" value="PyrdxlP-dep_Trfase_major"/>
</dbReference>
<dbReference type="PANTHER" id="PTHR30244">
    <property type="entry name" value="TRANSAMINASE"/>
    <property type="match status" value="1"/>
</dbReference>
<protein>
    <submittedName>
        <fullName evidence="6">Uncharacterized protein</fullName>
    </submittedName>
</protein>
<keyword evidence="7" id="KW-1185">Reference proteome</keyword>
<dbReference type="PIRSF" id="PIRSF000390">
    <property type="entry name" value="PLP_StrS"/>
    <property type="match status" value="1"/>
</dbReference>
<dbReference type="GO" id="GO:0008483">
    <property type="term" value="F:transaminase activity"/>
    <property type="evidence" value="ECO:0007669"/>
    <property type="project" value="TreeGrafter"/>
</dbReference>
<evidence type="ECO:0000313" key="6">
    <source>
        <dbReference type="EMBL" id="QAT16982.1"/>
    </source>
</evidence>
<evidence type="ECO:0000256" key="4">
    <source>
        <dbReference type="PIRSR" id="PIRSR000390-2"/>
    </source>
</evidence>
<organism evidence="6 7">
    <name type="scientific">Velamenicoccus archaeovorus</name>
    <dbReference type="NCBI Taxonomy" id="1930593"/>
    <lineage>
        <taxon>Bacteria</taxon>
        <taxon>Pseudomonadati</taxon>
        <taxon>Candidatus Omnitrophota</taxon>
        <taxon>Candidatus Velamenicoccus</taxon>
    </lineage>
</organism>
<evidence type="ECO:0000313" key="7">
    <source>
        <dbReference type="Proteomes" id="UP000287243"/>
    </source>
</evidence>
<dbReference type="EMBL" id="CP019384">
    <property type="protein sequence ID" value="QAT16982.1"/>
    <property type="molecule type" value="Genomic_DNA"/>
</dbReference>
<name>A0A410P4D2_VELA1</name>
<comment type="similarity">
    <text evidence="2 5">Belongs to the DegT/DnrJ/EryC1 family.</text>
</comment>
<accession>A0A410P4D2</accession>
<evidence type="ECO:0000256" key="2">
    <source>
        <dbReference type="ARBA" id="ARBA00037999"/>
    </source>
</evidence>
<dbReference type="Pfam" id="PF01041">
    <property type="entry name" value="DegT_DnrJ_EryC1"/>
    <property type="match status" value="1"/>
</dbReference>
<feature type="modified residue" description="N6-(pyridoxal phosphate)lysine" evidence="4">
    <location>
        <position position="187"/>
    </location>
</feature>